<reference evidence="2" key="1">
    <citation type="journal article" date="2023" name="G3 (Bethesda)">
        <title>Genome assembly and association tests identify interacting loci associated with vigor, precocity, and sex in interspecific pistachio rootstocks.</title>
        <authorList>
            <person name="Palmer W."/>
            <person name="Jacygrad E."/>
            <person name="Sagayaradj S."/>
            <person name="Cavanaugh K."/>
            <person name="Han R."/>
            <person name="Bertier L."/>
            <person name="Beede B."/>
            <person name="Kafkas S."/>
            <person name="Golino D."/>
            <person name="Preece J."/>
            <person name="Michelmore R."/>
        </authorList>
    </citation>
    <scope>NUCLEOTIDE SEQUENCE [LARGE SCALE GENOMIC DNA]</scope>
</reference>
<dbReference type="Proteomes" id="UP001163603">
    <property type="component" value="Chromosome 14"/>
</dbReference>
<evidence type="ECO:0000313" key="1">
    <source>
        <dbReference type="EMBL" id="KAJ0010869.1"/>
    </source>
</evidence>
<evidence type="ECO:0000313" key="2">
    <source>
        <dbReference type="Proteomes" id="UP001163603"/>
    </source>
</evidence>
<accession>A0ACC0X845</accession>
<organism evidence="1 2">
    <name type="scientific">Pistacia integerrima</name>
    <dbReference type="NCBI Taxonomy" id="434235"/>
    <lineage>
        <taxon>Eukaryota</taxon>
        <taxon>Viridiplantae</taxon>
        <taxon>Streptophyta</taxon>
        <taxon>Embryophyta</taxon>
        <taxon>Tracheophyta</taxon>
        <taxon>Spermatophyta</taxon>
        <taxon>Magnoliopsida</taxon>
        <taxon>eudicotyledons</taxon>
        <taxon>Gunneridae</taxon>
        <taxon>Pentapetalae</taxon>
        <taxon>rosids</taxon>
        <taxon>malvids</taxon>
        <taxon>Sapindales</taxon>
        <taxon>Anacardiaceae</taxon>
        <taxon>Pistacia</taxon>
    </lineage>
</organism>
<protein>
    <submittedName>
        <fullName evidence="1">Uncharacterized protein</fullName>
    </submittedName>
</protein>
<dbReference type="EMBL" id="CM047749">
    <property type="protein sequence ID" value="KAJ0010869.1"/>
    <property type="molecule type" value="Genomic_DNA"/>
</dbReference>
<name>A0ACC0X845_9ROSI</name>
<sequence length="271" mass="30225">MVSGLASLNFLQLLFLLVSAYGSGVNAREMTELAAHSASHMDQMNHSLKIFFTMNELKAGKFFPTSLPMNDPSTSPPLLPREEADLIPFSSQELPQILDYFSFSHDSTQAKAIEDAVKRCETNPIKGETKLCATSLESMFDFVRSIFGLEMDFQVLSTTHLTKSIATYQNYTILKVPKEIYSPKMVACHTVPYPYAIFYCHSQETETKIFSVPLGAEDGDRVEAVAACHMDTSHWSPDHISFRMLGIKPGSSHVCHLFATDNLVFVPKSTH</sequence>
<gene>
    <name evidence="1" type="ORF">Pint_34619</name>
</gene>
<comment type="caution">
    <text evidence="1">The sequence shown here is derived from an EMBL/GenBank/DDBJ whole genome shotgun (WGS) entry which is preliminary data.</text>
</comment>
<keyword evidence="2" id="KW-1185">Reference proteome</keyword>
<proteinExistence type="predicted"/>